<dbReference type="InterPro" id="IPR050469">
    <property type="entry name" value="Diguanylate_Cyclase"/>
</dbReference>
<dbReference type="CDD" id="cd01949">
    <property type="entry name" value="GGDEF"/>
    <property type="match status" value="1"/>
</dbReference>
<dbReference type="PROSITE" id="PS50887">
    <property type="entry name" value="GGDEF"/>
    <property type="match status" value="1"/>
</dbReference>
<reference evidence="2 3" key="1">
    <citation type="submission" date="2018-02" db="EMBL/GenBank/DDBJ databases">
        <authorList>
            <person name="Cohen D.B."/>
            <person name="Kent A.D."/>
        </authorList>
    </citation>
    <scope>NUCLEOTIDE SEQUENCE [LARGE SCALE GENOMIC DNA]</scope>
    <source>
        <strain evidence="2 3">CCAP 1448/3</strain>
    </source>
</reference>
<feature type="domain" description="GGDEF" evidence="1">
    <location>
        <begin position="39"/>
        <end position="159"/>
    </location>
</feature>
<dbReference type="OrthoDB" id="453368at2"/>
<dbReference type="Proteomes" id="UP000238762">
    <property type="component" value="Unassembled WGS sequence"/>
</dbReference>
<protein>
    <recommendedName>
        <fullName evidence="1">GGDEF domain-containing protein</fullName>
    </recommendedName>
</protein>
<dbReference type="Gene3D" id="3.30.70.270">
    <property type="match status" value="1"/>
</dbReference>
<dbReference type="PANTHER" id="PTHR45138">
    <property type="entry name" value="REGULATORY COMPONENTS OF SENSORY TRANSDUCTION SYSTEM"/>
    <property type="match status" value="1"/>
</dbReference>
<dbReference type="Pfam" id="PF00990">
    <property type="entry name" value="GGDEF"/>
    <property type="match status" value="1"/>
</dbReference>
<reference evidence="2 3" key="2">
    <citation type="submission" date="2018-03" db="EMBL/GenBank/DDBJ databases">
        <title>The ancient ancestry and fast evolution of plastids.</title>
        <authorList>
            <person name="Moore K.R."/>
            <person name="Magnabosco C."/>
            <person name="Momper L."/>
            <person name="Gold D.A."/>
            <person name="Bosak T."/>
            <person name="Fournier G.P."/>
        </authorList>
    </citation>
    <scope>NUCLEOTIDE SEQUENCE [LARGE SCALE GENOMIC DNA]</scope>
    <source>
        <strain evidence="2 3">CCAP 1448/3</strain>
    </source>
</reference>
<name>A0A2T1C4H9_9CYAN</name>
<proteinExistence type="predicted"/>
<gene>
    <name evidence="2" type="ORF">C7B64_09805</name>
</gene>
<dbReference type="GO" id="GO:0052621">
    <property type="term" value="F:diguanylate cyclase activity"/>
    <property type="evidence" value="ECO:0007669"/>
    <property type="project" value="TreeGrafter"/>
</dbReference>
<accession>A0A2T1C4H9</accession>
<sequence length="159" mass="18516">MTDKLQLLGRIDSLTGIYNRLFWEEQLPLELKRSQDSKKPVSIVLIEIDDSLHTWEAQGDDLFLRQVSQTWKQHLRRIDWLVRYQGREFGLILPGCETENAVKLTERLRTAFSEHQSQTFSAGVATWNTQENCEKLVQRAHQALYQAKQTGKNQTVIAF</sequence>
<dbReference type="SUPFAM" id="SSF55073">
    <property type="entry name" value="Nucleotide cyclase"/>
    <property type="match status" value="1"/>
</dbReference>
<dbReference type="EMBL" id="PVWJ01000039">
    <property type="protein sequence ID" value="PSB03166.1"/>
    <property type="molecule type" value="Genomic_DNA"/>
</dbReference>
<organism evidence="2 3">
    <name type="scientific">Merismopedia glauca CCAP 1448/3</name>
    <dbReference type="NCBI Taxonomy" id="1296344"/>
    <lineage>
        <taxon>Bacteria</taxon>
        <taxon>Bacillati</taxon>
        <taxon>Cyanobacteriota</taxon>
        <taxon>Cyanophyceae</taxon>
        <taxon>Synechococcales</taxon>
        <taxon>Merismopediaceae</taxon>
        <taxon>Merismopedia</taxon>
    </lineage>
</organism>
<dbReference type="NCBIfam" id="TIGR00254">
    <property type="entry name" value="GGDEF"/>
    <property type="match status" value="1"/>
</dbReference>
<dbReference type="AlphaFoldDB" id="A0A2T1C4H9"/>
<comment type="caution">
    <text evidence="2">The sequence shown here is derived from an EMBL/GenBank/DDBJ whole genome shotgun (WGS) entry which is preliminary data.</text>
</comment>
<dbReference type="RefSeq" id="WP_106288468.1">
    <property type="nucleotide sequence ID" value="NZ_CAWNTC010000015.1"/>
</dbReference>
<dbReference type="SMART" id="SM00267">
    <property type="entry name" value="GGDEF"/>
    <property type="match status" value="1"/>
</dbReference>
<dbReference type="InterPro" id="IPR029787">
    <property type="entry name" value="Nucleotide_cyclase"/>
</dbReference>
<dbReference type="InterPro" id="IPR000160">
    <property type="entry name" value="GGDEF_dom"/>
</dbReference>
<evidence type="ECO:0000313" key="2">
    <source>
        <dbReference type="EMBL" id="PSB03166.1"/>
    </source>
</evidence>
<evidence type="ECO:0000313" key="3">
    <source>
        <dbReference type="Proteomes" id="UP000238762"/>
    </source>
</evidence>
<evidence type="ECO:0000259" key="1">
    <source>
        <dbReference type="PROSITE" id="PS50887"/>
    </source>
</evidence>
<keyword evidence="3" id="KW-1185">Reference proteome</keyword>
<dbReference type="InterPro" id="IPR043128">
    <property type="entry name" value="Rev_trsase/Diguanyl_cyclase"/>
</dbReference>
<dbReference type="PANTHER" id="PTHR45138:SF9">
    <property type="entry name" value="DIGUANYLATE CYCLASE DGCM-RELATED"/>
    <property type="match status" value="1"/>
</dbReference>